<dbReference type="AlphaFoldDB" id="A0A917CZX0"/>
<dbReference type="Proteomes" id="UP000654257">
    <property type="component" value="Unassembled WGS sequence"/>
</dbReference>
<evidence type="ECO:0000256" key="1">
    <source>
        <dbReference type="SAM" id="MobiDB-lite"/>
    </source>
</evidence>
<proteinExistence type="predicted"/>
<sequence length="93" mass="9834">MIVDCGECLVRGDACRDCVVTVLLGEPGMPESGMDFDRHEDLRINLEQEERDAMAVLAESGLVPRLRLVTSALPVPPPQPGQPRSGGGAHAAG</sequence>
<accession>A0A917CZX0</accession>
<feature type="region of interest" description="Disordered" evidence="1">
    <location>
        <begin position="73"/>
        <end position="93"/>
    </location>
</feature>
<protein>
    <submittedName>
        <fullName evidence="2">Uncharacterized protein</fullName>
    </submittedName>
</protein>
<reference evidence="2" key="1">
    <citation type="journal article" date="2014" name="Int. J. Syst. Evol. Microbiol.">
        <title>Complete genome sequence of Corynebacterium casei LMG S-19264T (=DSM 44701T), isolated from a smear-ripened cheese.</title>
        <authorList>
            <consortium name="US DOE Joint Genome Institute (JGI-PGF)"/>
            <person name="Walter F."/>
            <person name="Albersmeier A."/>
            <person name="Kalinowski J."/>
            <person name="Ruckert C."/>
        </authorList>
    </citation>
    <scope>NUCLEOTIDE SEQUENCE</scope>
    <source>
        <strain evidence="2">CCM 7905</strain>
    </source>
</reference>
<gene>
    <name evidence="2" type="ORF">GCM10007304_19120</name>
</gene>
<keyword evidence="3" id="KW-1185">Reference proteome</keyword>
<evidence type="ECO:0000313" key="3">
    <source>
        <dbReference type="Proteomes" id="UP000654257"/>
    </source>
</evidence>
<evidence type="ECO:0000313" key="2">
    <source>
        <dbReference type="EMBL" id="GGG05213.1"/>
    </source>
</evidence>
<organism evidence="2 3">
    <name type="scientific">Rhodococcoides trifolii</name>
    <dbReference type="NCBI Taxonomy" id="908250"/>
    <lineage>
        <taxon>Bacteria</taxon>
        <taxon>Bacillati</taxon>
        <taxon>Actinomycetota</taxon>
        <taxon>Actinomycetes</taxon>
        <taxon>Mycobacteriales</taxon>
        <taxon>Nocardiaceae</taxon>
        <taxon>Rhodococcoides</taxon>
    </lineage>
</organism>
<comment type="caution">
    <text evidence="2">The sequence shown here is derived from an EMBL/GenBank/DDBJ whole genome shotgun (WGS) entry which is preliminary data.</text>
</comment>
<feature type="compositionally biased region" description="Gly residues" evidence="1">
    <location>
        <begin position="84"/>
        <end position="93"/>
    </location>
</feature>
<reference evidence="2" key="2">
    <citation type="submission" date="2020-09" db="EMBL/GenBank/DDBJ databases">
        <authorList>
            <person name="Sun Q."/>
            <person name="Sedlacek I."/>
        </authorList>
    </citation>
    <scope>NUCLEOTIDE SEQUENCE</scope>
    <source>
        <strain evidence="2">CCM 7905</strain>
    </source>
</reference>
<name>A0A917CZX0_9NOCA</name>
<dbReference type="EMBL" id="BMCU01000002">
    <property type="protein sequence ID" value="GGG05213.1"/>
    <property type="molecule type" value="Genomic_DNA"/>
</dbReference>